<gene>
    <name evidence="1" type="ORF">JG687_00015278</name>
</gene>
<accession>A0A8T1TV18</accession>
<name>A0A8T1TV18_9STRA</name>
<reference evidence="1" key="1">
    <citation type="submission" date="2021-01" db="EMBL/GenBank/DDBJ databases">
        <title>Phytophthora aleatoria, a newly-described species from Pinus radiata is distinct from Phytophthora cactorum isolates based on comparative genomics.</title>
        <authorList>
            <person name="Mcdougal R."/>
            <person name="Panda P."/>
            <person name="Williams N."/>
            <person name="Studholme D.J."/>
        </authorList>
    </citation>
    <scope>NUCLEOTIDE SEQUENCE</scope>
    <source>
        <strain evidence="1">NZFS 3830</strain>
    </source>
</reference>
<organism evidence="1 2">
    <name type="scientific">Phytophthora cactorum</name>
    <dbReference type="NCBI Taxonomy" id="29920"/>
    <lineage>
        <taxon>Eukaryota</taxon>
        <taxon>Sar</taxon>
        <taxon>Stramenopiles</taxon>
        <taxon>Oomycota</taxon>
        <taxon>Peronosporomycetes</taxon>
        <taxon>Peronosporales</taxon>
        <taxon>Peronosporaceae</taxon>
        <taxon>Phytophthora</taxon>
    </lineage>
</organism>
<proteinExistence type="predicted"/>
<dbReference type="AlphaFoldDB" id="A0A8T1TV18"/>
<evidence type="ECO:0000313" key="2">
    <source>
        <dbReference type="Proteomes" id="UP000688947"/>
    </source>
</evidence>
<dbReference type="EMBL" id="JAENGZ010001334">
    <property type="protein sequence ID" value="KAG6948756.1"/>
    <property type="molecule type" value="Genomic_DNA"/>
</dbReference>
<evidence type="ECO:0008006" key="3">
    <source>
        <dbReference type="Google" id="ProtNLM"/>
    </source>
</evidence>
<dbReference type="Proteomes" id="UP000688947">
    <property type="component" value="Unassembled WGS sequence"/>
</dbReference>
<feature type="non-terminal residue" evidence="1">
    <location>
        <position position="54"/>
    </location>
</feature>
<comment type="caution">
    <text evidence="1">The sequence shown here is derived from an EMBL/GenBank/DDBJ whole genome shotgun (WGS) entry which is preliminary data.</text>
</comment>
<sequence>MATNRDLCAFFFKPQGEGVHRSKICGADRKHLPGTANLLSHLSSRHENFRAQYN</sequence>
<protein>
    <recommendedName>
        <fullName evidence="3">BED-type domain-containing protein</fullName>
    </recommendedName>
</protein>
<evidence type="ECO:0000313" key="1">
    <source>
        <dbReference type="EMBL" id="KAG6948756.1"/>
    </source>
</evidence>
<dbReference type="OrthoDB" id="89474at2759"/>